<evidence type="ECO:0000313" key="13">
    <source>
        <dbReference type="EMBL" id="KAH8689658.1"/>
    </source>
</evidence>
<dbReference type="EC" id="3.4.26.1" evidence="10"/>
<keyword evidence="8 11" id="KW-0472">Membrane</keyword>
<evidence type="ECO:0000313" key="14">
    <source>
        <dbReference type="Proteomes" id="UP001201262"/>
    </source>
</evidence>
<organism evidence="13 14">
    <name type="scientific">Talaromyces proteolyticus</name>
    <dbReference type="NCBI Taxonomy" id="1131652"/>
    <lineage>
        <taxon>Eukaryota</taxon>
        <taxon>Fungi</taxon>
        <taxon>Dikarya</taxon>
        <taxon>Ascomycota</taxon>
        <taxon>Pezizomycotina</taxon>
        <taxon>Eurotiomycetes</taxon>
        <taxon>Eurotiomycetidae</taxon>
        <taxon>Eurotiales</taxon>
        <taxon>Trichocomaceae</taxon>
        <taxon>Talaromyces</taxon>
        <taxon>Talaromyces sect. Bacilispori</taxon>
    </lineage>
</organism>
<name>A0AAD4KEF0_9EURO</name>
<evidence type="ECO:0000256" key="10">
    <source>
        <dbReference type="ARBA" id="ARBA00049729"/>
    </source>
</evidence>
<dbReference type="InterPro" id="IPR039731">
    <property type="entry name" value="Rce1"/>
</dbReference>
<evidence type="ECO:0000256" key="3">
    <source>
        <dbReference type="ARBA" id="ARBA00022670"/>
    </source>
</evidence>
<dbReference type="EMBL" id="JAJTJA010000015">
    <property type="protein sequence ID" value="KAH8689658.1"/>
    <property type="molecule type" value="Genomic_DNA"/>
</dbReference>
<keyword evidence="3" id="KW-0645">Protease</keyword>
<comment type="caution">
    <text evidence="13">The sequence shown here is derived from an EMBL/GenBank/DDBJ whole genome shotgun (WGS) entry which is preliminary data.</text>
</comment>
<feature type="transmembrane region" description="Helical" evidence="11">
    <location>
        <begin position="68"/>
        <end position="87"/>
    </location>
</feature>
<accession>A0AAD4KEF0</accession>
<dbReference type="PANTHER" id="PTHR13046">
    <property type="entry name" value="PROTEASE U48 CAAX PRENYL PROTEASE RCE1"/>
    <property type="match status" value="1"/>
</dbReference>
<keyword evidence="6" id="KW-0256">Endoplasmic reticulum</keyword>
<evidence type="ECO:0000256" key="9">
    <source>
        <dbReference type="ARBA" id="ARBA00047280"/>
    </source>
</evidence>
<dbReference type="GeneID" id="70252837"/>
<evidence type="ECO:0000256" key="7">
    <source>
        <dbReference type="ARBA" id="ARBA00022989"/>
    </source>
</evidence>
<feature type="domain" description="CAAX prenyl protease 2/Lysostaphin resistance protein A-like" evidence="12">
    <location>
        <begin position="153"/>
        <end position="259"/>
    </location>
</feature>
<evidence type="ECO:0000256" key="4">
    <source>
        <dbReference type="ARBA" id="ARBA00022692"/>
    </source>
</evidence>
<dbReference type="Pfam" id="PF02517">
    <property type="entry name" value="Rce1-like"/>
    <property type="match status" value="1"/>
</dbReference>
<keyword evidence="7 11" id="KW-1133">Transmembrane helix</keyword>
<sequence>MAPVGFVDRLRKLYAKQSGDLPPVLSVSTAAFLSILVTLAYVVPFYISKQTRPSASLSRDAPSVIRSRVRAVTLACIGSTFFMLAIITLKASASLPEALKLLGYWPIGFLEILKSFLLTAILFSGPLFERGIVERDWMLGIRGAAIAESLRSWIGFRNFVAGPITEEVIFRSIIISLHLLAKMTPTRIVFISPLYFGIAHVHHFYEFRLTHPDTPVIAAVLRSLFQFAFTTVFGWFAAFVYLRTGSLPAVILVHSFCNWCGLPRVWGRIEAGVRISPPVVRGKDDTEVSPAQVTDGRVPVGWTIAYYELLVAGAVGFYFLLWPLTESPLALASFAASSK</sequence>
<dbReference type="Proteomes" id="UP001201262">
    <property type="component" value="Unassembled WGS sequence"/>
</dbReference>
<evidence type="ECO:0000256" key="5">
    <source>
        <dbReference type="ARBA" id="ARBA00022801"/>
    </source>
</evidence>
<proteinExistence type="inferred from homology"/>
<comment type="subcellular location">
    <subcellularLocation>
        <location evidence="1">Endoplasmic reticulum membrane</location>
        <topology evidence="1">Multi-pass membrane protein</topology>
    </subcellularLocation>
</comment>
<feature type="transmembrane region" description="Helical" evidence="11">
    <location>
        <begin position="304"/>
        <end position="324"/>
    </location>
</feature>
<reference evidence="13" key="1">
    <citation type="submission" date="2021-12" db="EMBL/GenBank/DDBJ databases">
        <title>Convergent genome expansion in fungi linked to evolution of root-endophyte symbiosis.</title>
        <authorList>
            <consortium name="DOE Joint Genome Institute"/>
            <person name="Ke Y.-H."/>
            <person name="Bonito G."/>
            <person name="Liao H.-L."/>
            <person name="Looney B."/>
            <person name="Rojas-Flechas A."/>
            <person name="Nash J."/>
            <person name="Hameed K."/>
            <person name="Schadt C."/>
            <person name="Martin F."/>
            <person name="Crous P.W."/>
            <person name="Miettinen O."/>
            <person name="Magnuson J.K."/>
            <person name="Labbe J."/>
            <person name="Jacobson D."/>
            <person name="Doktycz M.J."/>
            <person name="Veneault-Fourrey C."/>
            <person name="Kuo A."/>
            <person name="Mondo S."/>
            <person name="Calhoun S."/>
            <person name="Riley R."/>
            <person name="Ohm R."/>
            <person name="LaButti K."/>
            <person name="Andreopoulos B."/>
            <person name="Pangilinan J."/>
            <person name="Nolan M."/>
            <person name="Tritt A."/>
            <person name="Clum A."/>
            <person name="Lipzen A."/>
            <person name="Daum C."/>
            <person name="Barry K."/>
            <person name="Grigoriev I.V."/>
            <person name="Vilgalys R."/>
        </authorList>
    </citation>
    <scope>NUCLEOTIDE SEQUENCE</scope>
    <source>
        <strain evidence="13">PMI_201</strain>
    </source>
</reference>
<evidence type="ECO:0000256" key="2">
    <source>
        <dbReference type="ARBA" id="ARBA00006897"/>
    </source>
</evidence>
<feature type="transmembrane region" description="Helical" evidence="11">
    <location>
        <begin position="188"/>
        <end position="205"/>
    </location>
</feature>
<dbReference type="AlphaFoldDB" id="A0AAD4KEF0"/>
<dbReference type="GO" id="GO:0004222">
    <property type="term" value="F:metalloendopeptidase activity"/>
    <property type="evidence" value="ECO:0007669"/>
    <property type="project" value="InterPro"/>
</dbReference>
<evidence type="ECO:0000256" key="11">
    <source>
        <dbReference type="SAM" id="Phobius"/>
    </source>
</evidence>
<evidence type="ECO:0000259" key="12">
    <source>
        <dbReference type="Pfam" id="PF02517"/>
    </source>
</evidence>
<comment type="catalytic activity">
    <reaction evidence="9">
        <text>Hydrolyzes the peptide bond -P2-(S-farnesyl or geranylgeranyl)C-P1'-P2'-P3'-COOH where P1' and P2' are amino acids with aliphatic sidechains and P3' is any C-terminal residue.</text>
        <dbReference type="EC" id="3.4.26.1"/>
    </reaction>
</comment>
<dbReference type="GO" id="GO:0005789">
    <property type="term" value="C:endoplasmic reticulum membrane"/>
    <property type="evidence" value="ECO:0007669"/>
    <property type="project" value="UniProtKB-SubCell"/>
</dbReference>
<protein>
    <recommendedName>
        <fullName evidence="10">intramembrane prenyl-peptidase Rce1</fullName>
        <ecNumber evidence="10">3.4.26.1</ecNumber>
    </recommendedName>
</protein>
<evidence type="ECO:0000256" key="6">
    <source>
        <dbReference type="ARBA" id="ARBA00022824"/>
    </source>
</evidence>
<gene>
    <name evidence="13" type="ORF">BGW36DRAFT_74392</name>
</gene>
<keyword evidence="14" id="KW-1185">Reference proteome</keyword>
<feature type="transmembrane region" description="Helical" evidence="11">
    <location>
        <begin position="107"/>
        <end position="128"/>
    </location>
</feature>
<feature type="transmembrane region" description="Helical" evidence="11">
    <location>
        <begin position="24"/>
        <end position="47"/>
    </location>
</feature>
<dbReference type="InterPro" id="IPR003675">
    <property type="entry name" value="Rce1/LyrA-like_dom"/>
</dbReference>
<comment type="similarity">
    <text evidence="2">Belongs to the peptidase U48 family.</text>
</comment>
<dbReference type="GO" id="GO:0071586">
    <property type="term" value="P:CAAX-box protein processing"/>
    <property type="evidence" value="ECO:0007669"/>
    <property type="project" value="InterPro"/>
</dbReference>
<dbReference type="PANTHER" id="PTHR13046:SF0">
    <property type="entry name" value="CAAX PRENYL PROTEASE 2"/>
    <property type="match status" value="1"/>
</dbReference>
<evidence type="ECO:0000256" key="1">
    <source>
        <dbReference type="ARBA" id="ARBA00004477"/>
    </source>
</evidence>
<dbReference type="RefSeq" id="XP_046066012.1">
    <property type="nucleotide sequence ID" value="XM_046222551.1"/>
</dbReference>
<feature type="transmembrane region" description="Helical" evidence="11">
    <location>
        <begin position="217"/>
        <end position="242"/>
    </location>
</feature>
<evidence type="ECO:0000256" key="8">
    <source>
        <dbReference type="ARBA" id="ARBA00023136"/>
    </source>
</evidence>
<keyword evidence="5" id="KW-0378">Hydrolase</keyword>
<keyword evidence="4 11" id="KW-0812">Transmembrane</keyword>